<sequence>MMLQLYRGDLNRFLPAASSQRRSSLLAFRKTPKTSLGHTGRPLLVVTGVHVECRWPPAATVPLQAAQVGWSIWWSQCLRDPLIYSGASLPGSFKDQSLVLKLQSQTRGIQFGSEQIVCFISDLQM</sequence>
<dbReference type="Proteomes" id="UP001482620">
    <property type="component" value="Unassembled WGS sequence"/>
</dbReference>
<proteinExistence type="predicted"/>
<gene>
    <name evidence="1" type="ORF">ILYODFUR_028931</name>
</gene>
<keyword evidence="2" id="KW-1185">Reference proteome</keyword>
<comment type="caution">
    <text evidence="1">The sequence shown here is derived from an EMBL/GenBank/DDBJ whole genome shotgun (WGS) entry which is preliminary data.</text>
</comment>
<evidence type="ECO:0000313" key="2">
    <source>
        <dbReference type="Proteomes" id="UP001482620"/>
    </source>
</evidence>
<evidence type="ECO:0000313" key="1">
    <source>
        <dbReference type="EMBL" id="MEQ2245531.1"/>
    </source>
</evidence>
<accession>A0ABV0UL91</accession>
<reference evidence="1 2" key="1">
    <citation type="submission" date="2021-06" db="EMBL/GenBank/DDBJ databases">
        <authorList>
            <person name="Palmer J.M."/>
        </authorList>
    </citation>
    <scope>NUCLEOTIDE SEQUENCE [LARGE SCALE GENOMIC DNA]</scope>
    <source>
        <strain evidence="2">if_2019</strain>
        <tissue evidence="1">Muscle</tissue>
    </source>
</reference>
<name>A0ABV0UL91_9TELE</name>
<dbReference type="EMBL" id="JAHRIQ010073549">
    <property type="protein sequence ID" value="MEQ2245531.1"/>
    <property type="molecule type" value="Genomic_DNA"/>
</dbReference>
<protein>
    <submittedName>
        <fullName evidence="1">Uncharacterized protein</fullName>
    </submittedName>
</protein>
<organism evidence="1 2">
    <name type="scientific">Ilyodon furcidens</name>
    <name type="common">goldbreast splitfin</name>
    <dbReference type="NCBI Taxonomy" id="33524"/>
    <lineage>
        <taxon>Eukaryota</taxon>
        <taxon>Metazoa</taxon>
        <taxon>Chordata</taxon>
        <taxon>Craniata</taxon>
        <taxon>Vertebrata</taxon>
        <taxon>Euteleostomi</taxon>
        <taxon>Actinopterygii</taxon>
        <taxon>Neopterygii</taxon>
        <taxon>Teleostei</taxon>
        <taxon>Neoteleostei</taxon>
        <taxon>Acanthomorphata</taxon>
        <taxon>Ovalentaria</taxon>
        <taxon>Atherinomorphae</taxon>
        <taxon>Cyprinodontiformes</taxon>
        <taxon>Goodeidae</taxon>
        <taxon>Ilyodon</taxon>
    </lineage>
</organism>